<keyword evidence="5" id="KW-1185">Reference proteome</keyword>
<dbReference type="InterPro" id="IPR036873">
    <property type="entry name" value="Rhodanese-like_dom_sf"/>
</dbReference>
<gene>
    <name evidence="4" type="ORF">SAMN05444363_2495</name>
</gene>
<dbReference type="SUPFAM" id="SSF52821">
    <property type="entry name" value="Rhodanese/Cell cycle control phosphatase"/>
    <property type="match status" value="2"/>
</dbReference>
<dbReference type="PANTHER" id="PTHR11364">
    <property type="entry name" value="THIOSULFATE SULFERTANSFERASE"/>
    <property type="match status" value="1"/>
</dbReference>
<feature type="domain" description="Rhodanese" evidence="3">
    <location>
        <begin position="138"/>
        <end position="256"/>
    </location>
</feature>
<dbReference type="Pfam" id="PF00581">
    <property type="entry name" value="Rhodanese"/>
    <property type="match status" value="2"/>
</dbReference>
<dbReference type="Proteomes" id="UP000184488">
    <property type="component" value="Unassembled WGS sequence"/>
</dbReference>
<dbReference type="Pfam" id="PF04993">
    <property type="entry name" value="TfoX_N"/>
    <property type="match status" value="1"/>
</dbReference>
<dbReference type="RefSeq" id="WP_084127237.1">
    <property type="nucleotide sequence ID" value="NZ_FQZI01000005.1"/>
</dbReference>
<name>A0A1M6GA46_9FLAO</name>
<sequence length="404" mass="45701">MAFNENTVQRIRTFFQNKNADFYEKKMFSGVCFMVDDKMCCGSHIDKESGEDFLLCRIGEEVYEKALEMPNVIPMEFTGKAMKGYIFVTENGHKSSKDLQYWLELCLEFNPRAKASKKNNIMKISPVIEIEELVNIKGDSNVKIFDVSNGKNSKDNFELEHLEGASFVDLNTLLADIKSDVANGGRHPLPDIKTFKNTLTSLGISKNTHVIIYDNKKGSNAAARFWWMLKSVGHQKVQVLNGGFDYAKKNNFPLESGHGSPAKIDESYAIENWQLPTVTIQEVENATYNKNYLIVDVRDKDRYDGISEPIDLIAGHIPGAINIPFTENLDENGLFLNPNELKRKYESIFQEINPKNIIILCGSGVTACHTLLALDYAGIEIPNLYVGSWSEWSRNNKEIIKKSN</sequence>
<dbReference type="STRING" id="415425.SAMN05444363_2495"/>
<dbReference type="InterPro" id="IPR045078">
    <property type="entry name" value="TST/MPST-like"/>
</dbReference>
<dbReference type="CDD" id="cd01448">
    <property type="entry name" value="TST_Repeat_1"/>
    <property type="match status" value="1"/>
</dbReference>
<proteinExistence type="predicted"/>
<dbReference type="AlphaFoldDB" id="A0A1M6GA46"/>
<keyword evidence="4" id="KW-0670">Pyruvate</keyword>
<keyword evidence="2" id="KW-0677">Repeat</keyword>
<protein>
    <submittedName>
        <fullName evidence="4">3-mercaptopyruvate sulfurtransferase SseA, contains two rhodanese domains</fullName>
    </submittedName>
</protein>
<dbReference type="PANTHER" id="PTHR11364:SF27">
    <property type="entry name" value="SULFURTRANSFERASE"/>
    <property type="match status" value="1"/>
</dbReference>
<dbReference type="InterPro" id="IPR007076">
    <property type="entry name" value="TfoX_N"/>
</dbReference>
<evidence type="ECO:0000256" key="2">
    <source>
        <dbReference type="ARBA" id="ARBA00022737"/>
    </source>
</evidence>
<evidence type="ECO:0000313" key="4">
    <source>
        <dbReference type="EMBL" id="SHJ06798.1"/>
    </source>
</evidence>
<evidence type="ECO:0000313" key="5">
    <source>
        <dbReference type="Proteomes" id="UP000184488"/>
    </source>
</evidence>
<dbReference type="PROSITE" id="PS50206">
    <property type="entry name" value="RHODANESE_3"/>
    <property type="match status" value="2"/>
</dbReference>
<dbReference type="CDD" id="cd01449">
    <property type="entry name" value="TST_Repeat_2"/>
    <property type="match status" value="1"/>
</dbReference>
<dbReference type="Gene3D" id="3.40.250.10">
    <property type="entry name" value="Rhodanese-like domain"/>
    <property type="match status" value="2"/>
</dbReference>
<keyword evidence="1 4" id="KW-0808">Transferase</keyword>
<feature type="domain" description="Rhodanese" evidence="3">
    <location>
        <begin position="288"/>
        <end position="401"/>
    </location>
</feature>
<evidence type="ECO:0000259" key="3">
    <source>
        <dbReference type="PROSITE" id="PS50206"/>
    </source>
</evidence>
<accession>A0A1M6GA46</accession>
<evidence type="ECO:0000256" key="1">
    <source>
        <dbReference type="ARBA" id="ARBA00022679"/>
    </source>
</evidence>
<organism evidence="4 5">
    <name type="scientific">Flavobacterium terrae</name>
    <dbReference type="NCBI Taxonomy" id="415425"/>
    <lineage>
        <taxon>Bacteria</taxon>
        <taxon>Pseudomonadati</taxon>
        <taxon>Bacteroidota</taxon>
        <taxon>Flavobacteriia</taxon>
        <taxon>Flavobacteriales</taxon>
        <taxon>Flavobacteriaceae</taxon>
        <taxon>Flavobacterium</taxon>
    </lineage>
</organism>
<dbReference type="SMART" id="SM00450">
    <property type="entry name" value="RHOD"/>
    <property type="match status" value="2"/>
</dbReference>
<reference evidence="5" key="1">
    <citation type="submission" date="2016-11" db="EMBL/GenBank/DDBJ databases">
        <authorList>
            <person name="Varghese N."/>
            <person name="Submissions S."/>
        </authorList>
    </citation>
    <scope>NUCLEOTIDE SEQUENCE [LARGE SCALE GENOMIC DNA]</scope>
    <source>
        <strain evidence="5">DSM 18829</strain>
    </source>
</reference>
<dbReference type="EMBL" id="FQZI01000005">
    <property type="protein sequence ID" value="SHJ06798.1"/>
    <property type="molecule type" value="Genomic_DNA"/>
</dbReference>
<dbReference type="GO" id="GO:0004792">
    <property type="term" value="F:thiosulfate-cyanide sulfurtransferase activity"/>
    <property type="evidence" value="ECO:0007669"/>
    <property type="project" value="TreeGrafter"/>
</dbReference>
<dbReference type="InterPro" id="IPR001763">
    <property type="entry name" value="Rhodanese-like_dom"/>
</dbReference>
<dbReference type="SUPFAM" id="SSF159894">
    <property type="entry name" value="YgaC/TfoX-N like"/>
    <property type="match status" value="1"/>
</dbReference>
<dbReference type="OrthoDB" id="9770030at2"/>